<gene>
    <name evidence="4" type="ORF">A2164_01550</name>
</gene>
<proteinExistence type="predicted"/>
<name>A0A1F5G2U3_9BACT</name>
<dbReference type="PANTHER" id="PTHR46401">
    <property type="entry name" value="GLYCOSYLTRANSFERASE WBBK-RELATED"/>
    <property type="match status" value="1"/>
</dbReference>
<evidence type="ECO:0000313" key="5">
    <source>
        <dbReference type="Proteomes" id="UP000176317"/>
    </source>
</evidence>
<feature type="domain" description="Glycosyltransferase subfamily 4-like N-terminal" evidence="3">
    <location>
        <begin position="16"/>
        <end position="184"/>
    </location>
</feature>
<evidence type="ECO:0000256" key="1">
    <source>
        <dbReference type="ARBA" id="ARBA00022679"/>
    </source>
</evidence>
<protein>
    <recommendedName>
        <fullName evidence="6">Glycosyltransferase subfamily 4-like N-terminal domain-containing protein</fullName>
    </recommendedName>
</protein>
<keyword evidence="1" id="KW-0808">Transferase</keyword>
<sequence>MIAPTPFFADRGCHIRIAEEARFLTRHKYKVKILTYHIGKNVRGLEVERVPNFFWYRQLGSDASLHKFYIDFFLLFKTAITILSFKPTVIHCHLHEGALIGILLRPLFRGRVIFDCQSSLVEELFESGHLRKGSFVFRLIRFVEKNIYKFSQTIIVSNQYTMNELIKNFQIPRKKIHLIADGIDKTDKKVNHDRVKYFRKKMRLATGKKVIIYLGGLSRAHGIDHMISLALVLSSLRKDVLWVLGGYPNETFYRKKIAKKGLSDIMRIYGRVPSEDIYNFLSLGTHAISLKLFKTQGNLKLLHYSLAGLPIICYEQASNRAIIADKGFYLAPNQSIKNQAKSLSYFLEISEKDKKKNSRILKKYILTHFSWSEIILSLEKIYYGES</sequence>
<comment type="caution">
    <text evidence="4">The sequence shown here is derived from an EMBL/GenBank/DDBJ whole genome shotgun (WGS) entry which is preliminary data.</text>
</comment>
<dbReference type="GO" id="GO:0009103">
    <property type="term" value="P:lipopolysaccharide biosynthetic process"/>
    <property type="evidence" value="ECO:0007669"/>
    <property type="project" value="TreeGrafter"/>
</dbReference>
<dbReference type="Gene3D" id="3.40.50.2000">
    <property type="entry name" value="Glycogen Phosphorylase B"/>
    <property type="match status" value="2"/>
</dbReference>
<evidence type="ECO:0000259" key="2">
    <source>
        <dbReference type="Pfam" id="PF00534"/>
    </source>
</evidence>
<dbReference type="Pfam" id="PF13439">
    <property type="entry name" value="Glyco_transf_4"/>
    <property type="match status" value="1"/>
</dbReference>
<evidence type="ECO:0008006" key="6">
    <source>
        <dbReference type="Google" id="ProtNLM"/>
    </source>
</evidence>
<dbReference type="InterPro" id="IPR001296">
    <property type="entry name" value="Glyco_trans_1"/>
</dbReference>
<dbReference type="EMBL" id="MFAT01000042">
    <property type="protein sequence ID" value="OGD86147.1"/>
    <property type="molecule type" value="Genomic_DNA"/>
</dbReference>
<dbReference type="GO" id="GO:0016757">
    <property type="term" value="F:glycosyltransferase activity"/>
    <property type="evidence" value="ECO:0007669"/>
    <property type="project" value="InterPro"/>
</dbReference>
<dbReference type="Pfam" id="PF00534">
    <property type="entry name" value="Glycos_transf_1"/>
    <property type="match status" value="1"/>
</dbReference>
<dbReference type="SUPFAM" id="SSF53756">
    <property type="entry name" value="UDP-Glycosyltransferase/glycogen phosphorylase"/>
    <property type="match status" value="1"/>
</dbReference>
<organism evidence="4 5">
    <name type="scientific">Candidatus Curtissbacteria bacterium RBG_13_35_7</name>
    <dbReference type="NCBI Taxonomy" id="1797705"/>
    <lineage>
        <taxon>Bacteria</taxon>
        <taxon>Candidatus Curtissiibacteriota</taxon>
    </lineage>
</organism>
<reference evidence="4 5" key="1">
    <citation type="journal article" date="2016" name="Nat. Commun.">
        <title>Thousands of microbial genomes shed light on interconnected biogeochemical processes in an aquifer system.</title>
        <authorList>
            <person name="Anantharaman K."/>
            <person name="Brown C.T."/>
            <person name="Hug L.A."/>
            <person name="Sharon I."/>
            <person name="Castelle C.J."/>
            <person name="Probst A.J."/>
            <person name="Thomas B.C."/>
            <person name="Singh A."/>
            <person name="Wilkins M.J."/>
            <person name="Karaoz U."/>
            <person name="Brodie E.L."/>
            <person name="Williams K.H."/>
            <person name="Hubbard S.S."/>
            <person name="Banfield J.F."/>
        </authorList>
    </citation>
    <scope>NUCLEOTIDE SEQUENCE [LARGE SCALE GENOMIC DNA]</scope>
</reference>
<dbReference type="Proteomes" id="UP000176317">
    <property type="component" value="Unassembled WGS sequence"/>
</dbReference>
<accession>A0A1F5G2U3</accession>
<dbReference type="PANTHER" id="PTHR46401:SF2">
    <property type="entry name" value="GLYCOSYLTRANSFERASE WBBK-RELATED"/>
    <property type="match status" value="1"/>
</dbReference>
<feature type="domain" description="Glycosyl transferase family 1" evidence="2">
    <location>
        <begin position="198"/>
        <end position="355"/>
    </location>
</feature>
<dbReference type="AlphaFoldDB" id="A0A1F5G2U3"/>
<dbReference type="InterPro" id="IPR028098">
    <property type="entry name" value="Glyco_trans_4-like_N"/>
</dbReference>
<evidence type="ECO:0000259" key="3">
    <source>
        <dbReference type="Pfam" id="PF13439"/>
    </source>
</evidence>
<evidence type="ECO:0000313" key="4">
    <source>
        <dbReference type="EMBL" id="OGD86147.1"/>
    </source>
</evidence>